<sequence>MPYPITLVKVTQLQKVIGSKYSLLQKGTFLTCTVTVSL</sequence>
<accession>A0A0E9WK35</accession>
<reference evidence="1" key="2">
    <citation type="journal article" date="2015" name="Fish Shellfish Immunol.">
        <title>Early steps in the European eel (Anguilla anguilla)-Vibrio vulnificus interaction in the gills: Role of the RtxA13 toxin.</title>
        <authorList>
            <person name="Callol A."/>
            <person name="Pajuelo D."/>
            <person name="Ebbesson L."/>
            <person name="Teles M."/>
            <person name="MacKenzie S."/>
            <person name="Amaro C."/>
        </authorList>
    </citation>
    <scope>NUCLEOTIDE SEQUENCE</scope>
</reference>
<dbReference type="EMBL" id="GBXM01017911">
    <property type="protein sequence ID" value="JAH90666.1"/>
    <property type="molecule type" value="Transcribed_RNA"/>
</dbReference>
<protein>
    <submittedName>
        <fullName evidence="1">Uncharacterized protein</fullName>
    </submittedName>
</protein>
<proteinExistence type="predicted"/>
<name>A0A0E9WK35_ANGAN</name>
<evidence type="ECO:0000313" key="1">
    <source>
        <dbReference type="EMBL" id="JAH90666.1"/>
    </source>
</evidence>
<dbReference type="AlphaFoldDB" id="A0A0E9WK35"/>
<reference evidence="1" key="1">
    <citation type="submission" date="2014-11" db="EMBL/GenBank/DDBJ databases">
        <authorList>
            <person name="Amaro Gonzalez C."/>
        </authorList>
    </citation>
    <scope>NUCLEOTIDE SEQUENCE</scope>
</reference>
<organism evidence="1">
    <name type="scientific">Anguilla anguilla</name>
    <name type="common">European freshwater eel</name>
    <name type="synonym">Muraena anguilla</name>
    <dbReference type="NCBI Taxonomy" id="7936"/>
    <lineage>
        <taxon>Eukaryota</taxon>
        <taxon>Metazoa</taxon>
        <taxon>Chordata</taxon>
        <taxon>Craniata</taxon>
        <taxon>Vertebrata</taxon>
        <taxon>Euteleostomi</taxon>
        <taxon>Actinopterygii</taxon>
        <taxon>Neopterygii</taxon>
        <taxon>Teleostei</taxon>
        <taxon>Anguilliformes</taxon>
        <taxon>Anguillidae</taxon>
        <taxon>Anguilla</taxon>
    </lineage>
</organism>